<feature type="compositionally biased region" description="Basic residues" evidence="1">
    <location>
        <begin position="127"/>
        <end position="136"/>
    </location>
</feature>
<dbReference type="InterPro" id="IPR014721">
    <property type="entry name" value="Ribsml_uS5_D2-typ_fold_subgr"/>
</dbReference>
<organism evidence="2">
    <name type="scientific">marine sediment metagenome</name>
    <dbReference type="NCBI Taxonomy" id="412755"/>
    <lineage>
        <taxon>unclassified sequences</taxon>
        <taxon>metagenomes</taxon>
        <taxon>ecological metagenomes</taxon>
    </lineage>
</organism>
<sequence length="136" mass="15641">DEIRKEVRLALAECGRRLGTLLRRKRTKAHHGRRRDVFTRYIDEVVEAARAITVFNKEEFRSSLIELSKRYTAQADIEFDEHGKVIRKPAAGNDLGLCDTIVIDRDEPAPDPSTLFNGGEQQTAPKTIKKIRKRKR</sequence>
<evidence type="ECO:0000256" key="1">
    <source>
        <dbReference type="SAM" id="MobiDB-lite"/>
    </source>
</evidence>
<accession>X1IRY2</accession>
<feature type="non-terminal residue" evidence="2">
    <location>
        <position position="1"/>
    </location>
</feature>
<name>X1IRY2_9ZZZZ</name>
<dbReference type="EMBL" id="BARU01038488">
    <property type="protein sequence ID" value="GAH85221.1"/>
    <property type="molecule type" value="Genomic_DNA"/>
</dbReference>
<feature type="compositionally biased region" description="Polar residues" evidence="1">
    <location>
        <begin position="114"/>
        <end position="125"/>
    </location>
</feature>
<dbReference type="AlphaFoldDB" id="X1IRY2"/>
<gene>
    <name evidence="2" type="ORF">S03H2_59820</name>
</gene>
<feature type="region of interest" description="Disordered" evidence="1">
    <location>
        <begin position="106"/>
        <end position="136"/>
    </location>
</feature>
<dbReference type="Gene3D" id="3.30.230.10">
    <property type="match status" value="1"/>
</dbReference>
<comment type="caution">
    <text evidence="2">The sequence shown here is derived from an EMBL/GenBank/DDBJ whole genome shotgun (WGS) entry which is preliminary data.</text>
</comment>
<evidence type="ECO:0000313" key="2">
    <source>
        <dbReference type="EMBL" id="GAH85221.1"/>
    </source>
</evidence>
<reference evidence="2" key="1">
    <citation type="journal article" date="2014" name="Front. Microbiol.">
        <title>High frequency of phylogenetically diverse reductive dehalogenase-homologous genes in deep subseafloor sedimentary metagenomes.</title>
        <authorList>
            <person name="Kawai M."/>
            <person name="Futagami T."/>
            <person name="Toyoda A."/>
            <person name="Takaki Y."/>
            <person name="Nishi S."/>
            <person name="Hori S."/>
            <person name="Arai W."/>
            <person name="Tsubouchi T."/>
            <person name="Morono Y."/>
            <person name="Uchiyama I."/>
            <person name="Ito T."/>
            <person name="Fujiyama A."/>
            <person name="Inagaki F."/>
            <person name="Takami H."/>
        </authorList>
    </citation>
    <scope>NUCLEOTIDE SEQUENCE</scope>
    <source>
        <strain evidence="2">Expedition CK06-06</strain>
    </source>
</reference>
<protein>
    <submittedName>
        <fullName evidence="2">Uncharacterized protein</fullName>
    </submittedName>
</protein>
<proteinExistence type="predicted"/>